<comment type="similarity">
    <text evidence="1">Belongs to the peptidase C14B family.</text>
</comment>
<dbReference type="Gene3D" id="3.40.50.1460">
    <property type="match status" value="1"/>
</dbReference>
<protein>
    <recommendedName>
        <fullName evidence="3">Peptidase C14 caspase domain-containing protein</fullName>
    </recommendedName>
</protein>
<sequence>MREGMLQLLNISLLASEGPLGSGGLVGNALLYHATMPYGLEREEHIAHYFNGVWILVIGLVVALDQYERWIHREKRGLMEIFTLNGGLNGSLDESPSEDINETPLLKALGGHDLSRQIEGTPASSSHSTPNFVRLKNPLKGLEAPRAKGRSEPVARAHIPKGDHKALVIGLDGPVAHKDRSLDYAVRDAKLFEKRLKELNDLGQQSGSHLSGHFDFKIQVLTDEGGKIVPRTEVFKALRALFDGAKSDDLLVLFFSGHCCLTKPNGVVSLMTVEENQSYRLVPSTVFSEHINKLPPGCTVEVFLDCCYSSGLIQVNNIIRKMTPDSAAPGSINGSSPSEPTGSGTTPSTTPASRGCHTYGTFAAPIRKDSNSSKCPSTSADTPGTSRGPTQAGLQGPRPGIKINTEASVIIWAASDADEKAYESPTREGGPLTLAVCDEIKNSVDMGEIVGREQLWNRVRENIKHENDEYKRGIQGQHARVLASSQNSEEIMNTPLFCIPPGSPVGDIIR</sequence>
<name>A0A8H3HET1_9AGAM</name>
<dbReference type="PANTHER" id="PTHR48104">
    <property type="entry name" value="METACASPASE-4"/>
    <property type="match status" value="1"/>
</dbReference>
<evidence type="ECO:0000256" key="1">
    <source>
        <dbReference type="ARBA" id="ARBA00009005"/>
    </source>
</evidence>
<dbReference type="PANTHER" id="PTHR48104:SF30">
    <property type="entry name" value="METACASPASE-1"/>
    <property type="match status" value="1"/>
</dbReference>
<dbReference type="Pfam" id="PF00656">
    <property type="entry name" value="Peptidase_C14"/>
    <property type="match status" value="1"/>
</dbReference>
<evidence type="ECO:0000259" key="3">
    <source>
        <dbReference type="Pfam" id="PF00656"/>
    </source>
</evidence>
<evidence type="ECO:0000313" key="4">
    <source>
        <dbReference type="EMBL" id="CAE6502386.1"/>
    </source>
</evidence>
<dbReference type="Proteomes" id="UP000663853">
    <property type="component" value="Unassembled WGS sequence"/>
</dbReference>
<comment type="caution">
    <text evidence="4">The sequence shown here is derived from an EMBL/GenBank/DDBJ whole genome shotgun (WGS) entry which is preliminary data.</text>
</comment>
<dbReference type="GO" id="GO:0004197">
    <property type="term" value="F:cysteine-type endopeptidase activity"/>
    <property type="evidence" value="ECO:0007669"/>
    <property type="project" value="InterPro"/>
</dbReference>
<evidence type="ECO:0000256" key="2">
    <source>
        <dbReference type="SAM" id="MobiDB-lite"/>
    </source>
</evidence>
<dbReference type="InterPro" id="IPR011600">
    <property type="entry name" value="Pept_C14_caspase"/>
</dbReference>
<dbReference type="InterPro" id="IPR050452">
    <property type="entry name" value="Metacaspase"/>
</dbReference>
<dbReference type="GO" id="GO:0005737">
    <property type="term" value="C:cytoplasm"/>
    <property type="evidence" value="ECO:0007669"/>
    <property type="project" value="TreeGrafter"/>
</dbReference>
<proteinExistence type="inferred from homology"/>
<evidence type="ECO:0000313" key="5">
    <source>
        <dbReference type="Proteomes" id="UP000663853"/>
    </source>
</evidence>
<accession>A0A8H3HET1</accession>
<reference evidence="4" key="1">
    <citation type="submission" date="2021-01" db="EMBL/GenBank/DDBJ databases">
        <authorList>
            <person name="Kaushik A."/>
        </authorList>
    </citation>
    <scope>NUCLEOTIDE SEQUENCE</scope>
    <source>
        <strain evidence="4">AG6-10EEA</strain>
    </source>
</reference>
<feature type="compositionally biased region" description="Polar residues" evidence="2">
    <location>
        <begin position="372"/>
        <end position="393"/>
    </location>
</feature>
<feature type="compositionally biased region" description="Low complexity" evidence="2">
    <location>
        <begin position="334"/>
        <end position="351"/>
    </location>
</feature>
<gene>
    <name evidence="4" type="ORF">RDB_LOCUS114235</name>
</gene>
<feature type="region of interest" description="Disordered" evidence="2">
    <location>
        <begin position="367"/>
        <end position="400"/>
    </location>
</feature>
<dbReference type="EMBL" id="CAJMXA010003549">
    <property type="protein sequence ID" value="CAE6502386.1"/>
    <property type="molecule type" value="Genomic_DNA"/>
</dbReference>
<dbReference type="AlphaFoldDB" id="A0A8H3HET1"/>
<feature type="region of interest" description="Disordered" evidence="2">
    <location>
        <begin position="326"/>
        <end position="355"/>
    </location>
</feature>
<feature type="domain" description="Peptidase C14 caspase" evidence="3">
    <location>
        <begin position="165"/>
        <end position="467"/>
    </location>
</feature>
<dbReference type="GO" id="GO:0006508">
    <property type="term" value="P:proteolysis"/>
    <property type="evidence" value="ECO:0007669"/>
    <property type="project" value="InterPro"/>
</dbReference>
<organism evidence="4 5">
    <name type="scientific">Rhizoctonia solani</name>
    <dbReference type="NCBI Taxonomy" id="456999"/>
    <lineage>
        <taxon>Eukaryota</taxon>
        <taxon>Fungi</taxon>
        <taxon>Dikarya</taxon>
        <taxon>Basidiomycota</taxon>
        <taxon>Agaricomycotina</taxon>
        <taxon>Agaricomycetes</taxon>
        <taxon>Cantharellales</taxon>
        <taxon>Ceratobasidiaceae</taxon>
        <taxon>Rhizoctonia</taxon>
    </lineage>
</organism>